<feature type="compositionally biased region" description="Low complexity" evidence="1">
    <location>
        <begin position="28"/>
        <end position="45"/>
    </location>
</feature>
<evidence type="ECO:0000313" key="3">
    <source>
        <dbReference type="Proteomes" id="UP000789831"/>
    </source>
</evidence>
<proteinExistence type="predicted"/>
<comment type="caution">
    <text evidence="2">The sequence shown here is derived from an EMBL/GenBank/DDBJ whole genome shotgun (WGS) entry which is preliminary data.</text>
</comment>
<dbReference type="Proteomes" id="UP000789831">
    <property type="component" value="Unassembled WGS sequence"/>
</dbReference>
<feature type="region of interest" description="Disordered" evidence="1">
    <location>
        <begin position="1"/>
        <end position="52"/>
    </location>
</feature>
<organism evidence="2 3">
    <name type="scientific">Ambispora gerdemannii</name>
    <dbReference type="NCBI Taxonomy" id="144530"/>
    <lineage>
        <taxon>Eukaryota</taxon>
        <taxon>Fungi</taxon>
        <taxon>Fungi incertae sedis</taxon>
        <taxon>Mucoromycota</taxon>
        <taxon>Glomeromycotina</taxon>
        <taxon>Glomeromycetes</taxon>
        <taxon>Archaeosporales</taxon>
        <taxon>Ambisporaceae</taxon>
        <taxon>Ambispora</taxon>
    </lineage>
</organism>
<evidence type="ECO:0000256" key="1">
    <source>
        <dbReference type="SAM" id="MobiDB-lite"/>
    </source>
</evidence>
<keyword evidence="3" id="KW-1185">Reference proteome</keyword>
<evidence type="ECO:0000313" key="2">
    <source>
        <dbReference type="EMBL" id="CAG8479269.1"/>
    </source>
</evidence>
<accession>A0A9N8Z9X9</accession>
<protein>
    <submittedName>
        <fullName evidence="2">6076_t:CDS:1</fullName>
    </submittedName>
</protein>
<sequence>MTITQDKSTSPKRTKQSSIPSSEPPSSKPSTAPTPSNVPKSSPPTTKKKQFPNDLSNCEKFFDVNRCDNCQKTTFDAVTTRDSSTAGCFDLYFLDFQENNQSLQDVIGESCNKNCDFGTVDMYRTSIQNACVANLRNDMNLLLNPSSVYENYTSNSIISTVFRIFYFAEPTAQSFCMHNAKAPFSYCPVDAVSSYNTHAKGSEVNAMLNLSPPNLKAYTTSGNVTRLSNKNIICNDCYKNMTAVWHNYFNNTPPIINGLNTSIANEVTSMRANLIKNCNYNDKVGSADSSYRVGHFKSFVLVCLVFLGFTSFY</sequence>
<dbReference type="AlphaFoldDB" id="A0A9N8Z9X9"/>
<name>A0A9N8Z9X9_9GLOM</name>
<gene>
    <name evidence="2" type="ORF">AGERDE_LOCUS3150</name>
</gene>
<reference evidence="2" key="1">
    <citation type="submission" date="2021-06" db="EMBL/GenBank/DDBJ databases">
        <authorList>
            <person name="Kallberg Y."/>
            <person name="Tangrot J."/>
            <person name="Rosling A."/>
        </authorList>
    </citation>
    <scope>NUCLEOTIDE SEQUENCE</scope>
    <source>
        <strain evidence="2">MT106</strain>
    </source>
</reference>
<dbReference type="EMBL" id="CAJVPL010000289">
    <property type="protein sequence ID" value="CAG8479269.1"/>
    <property type="molecule type" value="Genomic_DNA"/>
</dbReference>
<dbReference type="OrthoDB" id="2335347at2759"/>